<protein>
    <submittedName>
        <fullName evidence="1">Metalloprotease</fullName>
        <ecNumber evidence="1">3.4.24.56</ecNumber>
    </submittedName>
</protein>
<gene>
    <name evidence="1" type="primary">STE23_4</name>
    <name evidence="1" type="ORF">FBU59_004974</name>
</gene>
<feature type="non-terminal residue" evidence="1">
    <location>
        <position position="1"/>
    </location>
</feature>
<feature type="non-terminal residue" evidence="1">
    <location>
        <position position="475"/>
    </location>
</feature>
<keyword evidence="1" id="KW-0645">Protease</keyword>
<name>A0ACC1J469_9FUNG</name>
<accession>A0ACC1J469</accession>
<keyword evidence="2" id="KW-1185">Reference proteome</keyword>
<evidence type="ECO:0000313" key="2">
    <source>
        <dbReference type="Proteomes" id="UP001150603"/>
    </source>
</evidence>
<sequence length="475" mass="54087">PLYPVCYCSSSMDIPLPPLPDWDSGFEHRETGTAGLPYFEFTEALELSPSDPRKYRLIRLPNNLTAVCVHDADAKQAAASLSVNIGSLANPPELRGMAHFCEHLLFMGTEKYPKENAYAQYLAEHGGYSNAYTNLSNTCYYFDVAADALEGALDRFSQFFISPLFDPDSTDRELRAVDAEFKGYLQDDNWRVLQLKRSLSSPTHPYHMFDIGNMSTLKGDAERLGVDLRAELIKFHAKYYSSDIMKLVIVGSDSLDKLTDWTVEMFSPIASKGNTMPVFIGHPLSSNELGTLVRFKTVNEYHWVDINFPMPNLHAWYREMPHVHINSLLKHDGHGSILAYLKKRGWATYIYAGASSQLRNHPNILSVLVTATSSGLRHYKDIVRVIFAYLQMLQRADSHEWYHEERRKIRDILFRYAEKGVGKTVAYDLSLAMHDQYIAPAHIVSNYSLLRNYDETLLTRLLNLLNPDNCRILLG</sequence>
<evidence type="ECO:0000313" key="1">
    <source>
        <dbReference type="EMBL" id="KAJ1936699.1"/>
    </source>
</evidence>
<dbReference type="Proteomes" id="UP001150603">
    <property type="component" value="Unassembled WGS sequence"/>
</dbReference>
<dbReference type="EC" id="3.4.24.56" evidence="1"/>
<keyword evidence="1" id="KW-0378">Hydrolase</keyword>
<comment type="caution">
    <text evidence="1">The sequence shown here is derived from an EMBL/GenBank/DDBJ whole genome shotgun (WGS) entry which is preliminary data.</text>
</comment>
<proteinExistence type="predicted"/>
<keyword evidence="1" id="KW-0482">Metalloprotease</keyword>
<reference evidence="1" key="1">
    <citation type="submission" date="2022-07" db="EMBL/GenBank/DDBJ databases">
        <title>Phylogenomic reconstructions and comparative analyses of Kickxellomycotina fungi.</title>
        <authorList>
            <person name="Reynolds N.K."/>
            <person name="Stajich J.E."/>
            <person name="Barry K."/>
            <person name="Grigoriev I.V."/>
            <person name="Crous P."/>
            <person name="Smith M.E."/>
        </authorList>
    </citation>
    <scope>NUCLEOTIDE SEQUENCE</scope>
    <source>
        <strain evidence="1">NRRL 5244</strain>
    </source>
</reference>
<dbReference type="EMBL" id="JANBPW010003783">
    <property type="protein sequence ID" value="KAJ1936699.1"/>
    <property type="molecule type" value="Genomic_DNA"/>
</dbReference>
<organism evidence="1 2">
    <name type="scientific">Linderina macrospora</name>
    <dbReference type="NCBI Taxonomy" id="4868"/>
    <lineage>
        <taxon>Eukaryota</taxon>
        <taxon>Fungi</taxon>
        <taxon>Fungi incertae sedis</taxon>
        <taxon>Zoopagomycota</taxon>
        <taxon>Kickxellomycotina</taxon>
        <taxon>Kickxellomycetes</taxon>
        <taxon>Kickxellales</taxon>
        <taxon>Kickxellaceae</taxon>
        <taxon>Linderina</taxon>
    </lineage>
</organism>